<dbReference type="CDD" id="cd04301">
    <property type="entry name" value="NAT_SF"/>
    <property type="match status" value="1"/>
</dbReference>
<evidence type="ECO:0000256" key="1">
    <source>
        <dbReference type="ARBA" id="ARBA00022679"/>
    </source>
</evidence>
<keyword evidence="5" id="KW-1185">Reference proteome</keyword>
<dbReference type="AlphaFoldDB" id="A0A229P182"/>
<dbReference type="Pfam" id="PF00583">
    <property type="entry name" value="Acetyltransf_1"/>
    <property type="match status" value="1"/>
</dbReference>
<dbReference type="InterPro" id="IPR016181">
    <property type="entry name" value="Acyl_CoA_acyltransferase"/>
</dbReference>
<keyword evidence="2" id="KW-0012">Acyltransferase</keyword>
<dbReference type="EMBL" id="NMUQ01000001">
    <property type="protein sequence ID" value="OXM15888.1"/>
    <property type="molecule type" value="Genomic_DNA"/>
</dbReference>
<evidence type="ECO:0000313" key="5">
    <source>
        <dbReference type="Proteomes" id="UP000215145"/>
    </source>
</evidence>
<reference evidence="4 5" key="1">
    <citation type="submission" date="2017-07" db="EMBL/GenBank/DDBJ databases">
        <title>Paenibacillus herberti R33 genome sequencing and assembly.</title>
        <authorList>
            <person name="Su W."/>
        </authorList>
    </citation>
    <scope>NUCLEOTIDE SEQUENCE [LARGE SCALE GENOMIC DNA]</scope>
    <source>
        <strain evidence="4 5">R33</strain>
    </source>
</reference>
<gene>
    <name evidence="4" type="ORF">CGZ75_04015</name>
</gene>
<sequence length="292" mass="32444">MNITFQPLSELPIHQASELWNQCFEGYISNMSMSADRFLARIAHECLALEHSLACYVDGQPAGIVMNSLREDDGILGAWNRGTAIKPEFRGQGVGKALMLRNLELYEQLGVRRALLEAITTNDKAVQLYTTIGYEVSDRLVILAADKPFRHVDDTFDPYSIIKGRGMEAMTIPWFVNGDIWQNGLPSLKDADLAIVQDEDGAAGFALFKQSFDSSGLLSSITLFRCEVRPGHSTATAVAVRRAALQAVWPAKFEGKRTAFNIRRSDADLLELLGELGFTETMEQVFMVKEMS</sequence>
<dbReference type="RefSeq" id="WP_089522977.1">
    <property type="nucleotide sequence ID" value="NZ_NMUQ01000001.1"/>
</dbReference>
<dbReference type="SUPFAM" id="SSF55729">
    <property type="entry name" value="Acyl-CoA N-acyltransferases (Nat)"/>
    <property type="match status" value="1"/>
</dbReference>
<evidence type="ECO:0000256" key="2">
    <source>
        <dbReference type="ARBA" id="ARBA00023315"/>
    </source>
</evidence>
<evidence type="ECO:0000259" key="3">
    <source>
        <dbReference type="PROSITE" id="PS51186"/>
    </source>
</evidence>
<evidence type="ECO:0000313" key="4">
    <source>
        <dbReference type="EMBL" id="OXM15888.1"/>
    </source>
</evidence>
<comment type="caution">
    <text evidence="4">The sequence shown here is derived from an EMBL/GenBank/DDBJ whole genome shotgun (WGS) entry which is preliminary data.</text>
</comment>
<dbReference type="InterPro" id="IPR000182">
    <property type="entry name" value="GNAT_dom"/>
</dbReference>
<dbReference type="OrthoDB" id="4228396at2"/>
<organism evidence="4 5">
    <name type="scientific">Paenibacillus herberti</name>
    <dbReference type="NCBI Taxonomy" id="1619309"/>
    <lineage>
        <taxon>Bacteria</taxon>
        <taxon>Bacillati</taxon>
        <taxon>Bacillota</taxon>
        <taxon>Bacilli</taxon>
        <taxon>Bacillales</taxon>
        <taxon>Paenibacillaceae</taxon>
        <taxon>Paenibacillus</taxon>
    </lineage>
</organism>
<keyword evidence="1 4" id="KW-0808">Transferase</keyword>
<feature type="domain" description="N-acetyltransferase" evidence="3">
    <location>
        <begin position="3"/>
        <end position="159"/>
    </location>
</feature>
<protein>
    <submittedName>
        <fullName evidence="4">GNAT family N-acetyltransferase</fullName>
    </submittedName>
</protein>
<dbReference type="GO" id="GO:0016747">
    <property type="term" value="F:acyltransferase activity, transferring groups other than amino-acyl groups"/>
    <property type="evidence" value="ECO:0007669"/>
    <property type="project" value="InterPro"/>
</dbReference>
<proteinExistence type="predicted"/>
<dbReference type="PANTHER" id="PTHR43420">
    <property type="entry name" value="ACETYLTRANSFERASE"/>
    <property type="match status" value="1"/>
</dbReference>
<dbReference type="InterPro" id="IPR050680">
    <property type="entry name" value="YpeA/RimI_acetyltransf"/>
</dbReference>
<name>A0A229P182_9BACL</name>
<dbReference type="PROSITE" id="PS51186">
    <property type="entry name" value="GNAT"/>
    <property type="match status" value="1"/>
</dbReference>
<dbReference type="Gene3D" id="3.40.630.30">
    <property type="match status" value="1"/>
</dbReference>
<dbReference type="Proteomes" id="UP000215145">
    <property type="component" value="Unassembled WGS sequence"/>
</dbReference>
<accession>A0A229P182</accession>
<dbReference type="PANTHER" id="PTHR43420:SF12">
    <property type="entry name" value="N-ACETYLTRANSFERASE DOMAIN-CONTAINING PROTEIN"/>
    <property type="match status" value="1"/>
</dbReference>